<dbReference type="PROSITE" id="PS51371">
    <property type="entry name" value="CBS"/>
    <property type="match status" value="2"/>
</dbReference>
<dbReference type="PANTHER" id="PTHR43080:SF12">
    <property type="entry name" value="CYSTATHIONINE BETA-SYNTHASE (CBS) FAMILY PROTEIN"/>
    <property type="match status" value="1"/>
</dbReference>
<comment type="caution">
    <text evidence="4">The sequence shown here is derived from an EMBL/GenBank/DDBJ whole genome shotgun (WGS) entry which is preliminary data.</text>
</comment>
<evidence type="ECO:0000259" key="3">
    <source>
        <dbReference type="PROSITE" id="PS51371"/>
    </source>
</evidence>
<dbReference type="Pfam" id="PF00571">
    <property type="entry name" value="CBS"/>
    <property type="match status" value="2"/>
</dbReference>
<dbReference type="CDD" id="cd04623">
    <property type="entry name" value="CBS_pair_bac_euk"/>
    <property type="match status" value="1"/>
</dbReference>
<dbReference type="InterPro" id="IPR046342">
    <property type="entry name" value="CBS_dom_sf"/>
</dbReference>
<gene>
    <name evidence="4" type="ORF">Taro_022044</name>
</gene>
<feature type="domain" description="CBS" evidence="3">
    <location>
        <begin position="66"/>
        <end position="125"/>
    </location>
</feature>
<accession>A0A843VA48</accession>
<name>A0A843VA48_COLES</name>
<dbReference type="InterPro" id="IPR051257">
    <property type="entry name" value="Diverse_CBS-Domain"/>
</dbReference>
<dbReference type="InterPro" id="IPR044725">
    <property type="entry name" value="CBSX3_CBS_dom"/>
</dbReference>
<feature type="domain" description="CBS" evidence="3">
    <location>
        <begin position="134"/>
        <end position="191"/>
    </location>
</feature>
<dbReference type="Gene3D" id="3.10.580.10">
    <property type="entry name" value="CBS-domain"/>
    <property type="match status" value="1"/>
</dbReference>
<dbReference type="SUPFAM" id="SSF54631">
    <property type="entry name" value="CBS-domain pair"/>
    <property type="match status" value="1"/>
</dbReference>
<organism evidence="4 5">
    <name type="scientific">Colocasia esculenta</name>
    <name type="common">Wild taro</name>
    <name type="synonym">Arum esculentum</name>
    <dbReference type="NCBI Taxonomy" id="4460"/>
    <lineage>
        <taxon>Eukaryota</taxon>
        <taxon>Viridiplantae</taxon>
        <taxon>Streptophyta</taxon>
        <taxon>Embryophyta</taxon>
        <taxon>Tracheophyta</taxon>
        <taxon>Spermatophyta</taxon>
        <taxon>Magnoliopsida</taxon>
        <taxon>Liliopsida</taxon>
        <taxon>Araceae</taxon>
        <taxon>Aroideae</taxon>
        <taxon>Colocasieae</taxon>
        <taxon>Colocasia</taxon>
    </lineage>
</organism>
<dbReference type="SMART" id="SM00116">
    <property type="entry name" value="CBS"/>
    <property type="match status" value="2"/>
</dbReference>
<reference evidence="4" key="1">
    <citation type="submission" date="2017-07" db="EMBL/GenBank/DDBJ databases">
        <title>Taro Niue Genome Assembly and Annotation.</title>
        <authorList>
            <person name="Atibalentja N."/>
            <person name="Keating K."/>
            <person name="Fields C.J."/>
        </authorList>
    </citation>
    <scope>NUCLEOTIDE SEQUENCE</scope>
    <source>
        <strain evidence="4">Niue_2</strain>
        <tissue evidence="4">Leaf</tissue>
    </source>
</reference>
<dbReference type="Proteomes" id="UP000652761">
    <property type="component" value="Unassembled WGS sequence"/>
</dbReference>
<dbReference type="PANTHER" id="PTHR43080">
    <property type="entry name" value="CBS DOMAIN-CONTAINING PROTEIN CBSX3, MITOCHONDRIAL"/>
    <property type="match status" value="1"/>
</dbReference>
<evidence type="ECO:0000256" key="2">
    <source>
        <dbReference type="PROSITE-ProRule" id="PRU00703"/>
    </source>
</evidence>
<dbReference type="InterPro" id="IPR000644">
    <property type="entry name" value="CBS_dom"/>
</dbReference>
<evidence type="ECO:0000313" key="5">
    <source>
        <dbReference type="Proteomes" id="UP000652761"/>
    </source>
</evidence>
<proteinExistence type="predicted"/>
<evidence type="ECO:0000313" key="4">
    <source>
        <dbReference type="EMBL" id="MQL89473.1"/>
    </source>
</evidence>
<evidence type="ECO:0000256" key="1">
    <source>
        <dbReference type="ARBA" id="ARBA00023122"/>
    </source>
</evidence>
<protein>
    <recommendedName>
        <fullName evidence="3">CBS domain-containing protein</fullName>
    </recommendedName>
</protein>
<keyword evidence="5" id="KW-1185">Reference proteome</keyword>
<keyword evidence="1 2" id="KW-0129">CBS domain</keyword>
<dbReference type="AlphaFoldDB" id="A0A843VA48"/>
<dbReference type="OrthoDB" id="418595at2759"/>
<sequence>MQRLAQVIRLHGSRLRHAVLLHLAGKWSVYAPRPEASTSVAGRLPHKGLENTTVADLLKEAKGERAAGQVLWCTTVDTVYDAVKHMTEQNVGALVVVKPGEERTIAGIVTERDYLRKIIVQGRSSTSTSVGEIMTDENKLVTVSSDTSILQAMELMTEKRIRHIPVIDKKVVGVISIVDVVRAVVDQQHQEVQRLNDFIKGSHNFVKVVSTQDVKCVDTLYIWKAVKRKEASCVYTGPLCVDTSIALQKIVRREEASCVDTQLTCVDTHVNS</sequence>
<dbReference type="EMBL" id="NMUH01001152">
    <property type="protein sequence ID" value="MQL89473.1"/>
    <property type="molecule type" value="Genomic_DNA"/>
</dbReference>